<keyword evidence="1" id="KW-0472">Membrane</keyword>
<feature type="transmembrane region" description="Helical" evidence="1">
    <location>
        <begin position="40"/>
        <end position="58"/>
    </location>
</feature>
<feature type="transmembrane region" description="Helical" evidence="1">
    <location>
        <begin position="127"/>
        <end position="149"/>
    </location>
</feature>
<feature type="transmembrane region" description="Helical" evidence="1">
    <location>
        <begin position="95"/>
        <end position="115"/>
    </location>
</feature>
<dbReference type="EMBL" id="JBCGCU010000001">
    <property type="protein sequence ID" value="MEM0514117.1"/>
    <property type="molecule type" value="Genomic_DNA"/>
</dbReference>
<evidence type="ECO:0000313" key="2">
    <source>
        <dbReference type="EMBL" id="MEM0514117.1"/>
    </source>
</evidence>
<keyword evidence="1" id="KW-0812">Transmembrane</keyword>
<keyword evidence="1" id="KW-1133">Transmembrane helix</keyword>
<dbReference type="RefSeq" id="WP_342675648.1">
    <property type="nucleotide sequence ID" value="NZ_JBCGCU010000001.1"/>
</dbReference>
<protein>
    <recommendedName>
        <fullName evidence="4">Membrane protein triplicated sequence</fullName>
    </recommendedName>
</protein>
<comment type="caution">
    <text evidence="2">The sequence shown here is derived from an EMBL/GenBank/DDBJ whole genome shotgun (WGS) entry which is preliminary data.</text>
</comment>
<evidence type="ECO:0008006" key="4">
    <source>
        <dbReference type="Google" id="ProtNLM"/>
    </source>
</evidence>
<gene>
    <name evidence="2" type="ORF">WCN91_01455</name>
</gene>
<organism evidence="2 3">
    <name type="scientific">Pseudoalteromonas qingdaonensis</name>
    <dbReference type="NCBI Taxonomy" id="3131913"/>
    <lineage>
        <taxon>Bacteria</taxon>
        <taxon>Pseudomonadati</taxon>
        <taxon>Pseudomonadota</taxon>
        <taxon>Gammaproteobacteria</taxon>
        <taxon>Alteromonadales</taxon>
        <taxon>Pseudoalteromonadaceae</taxon>
        <taxon>Pseudoalteromonas</taxon>
    </lineage>
</organism>
<accession>A0ABU9MUY7</accession>
<reference evidence="2 3" key="1">
    <citation type="submission" date="2024-03" db="EMBL/GenBank/DDBJ databases">
        <title>Pseudoalteromonas qingdaonensis sp. nov., isolated from the intestines of marine benthic organisms.</title>
        <authorList>
            <person name="Lin X."/>
            <person name="Fang S."/>
            <person name="Hu X."/>
        </authorList>
    </citation>
    <scope>NUCLEOTIDE SEQUENCE [LARGE SCALE GENOMIC DNA]</scope>
    <source>
        <strain evidence="2 3">YIC-827</strain>
    </source>
</reference>
<feature type="transmembrane region" description="Helical" evidence="1">
    <location>
        <begin position="70"/>
        <end position="88"/>
    </location>
</feature>
<name>A0ABU9MUY7_9GAMM</name>
<evidence type="ECO:0000313" key="3">
    <source>
        <dbReference type="Proteomes" id="UP001447008"/>
    </source>
</evidence>
<sequence>MVFEQSLAIFMGAFVVWGFLMAMLFNLMLLGFKAKNDLKLVWVSIVMFISYFISDNFHDFFRTTEVFLTWFYYDLFTLLFIFPVIYLCKTKTSPGVLYAIIGLSFNSMLFLLLHYDVVIRGNLEPWWLWSVYSIGINISDLLMIVALIVDRDILGFIAIKNYIKSKVTSQKPSLLNKFTQTLQIQ</sequence>
<feature type="transmembrane region" description="Helical" evidence="1">
    <location>
        <begin position="6"/>
        <end position="28"/>
    </location>
</feature>
<keyword evidence="3" id="KW-1185">Reference proteome</keyword>
<proteinExistence type="predicted"/>
<evidence type="ECO:0000256" key="1">
    <source>
        <dbReference type="SAM" id="Phobius"/>
    </source>
</evidence>
<dbReference type="Proteomes" id="UP001447008">
    <property type="component" value="Unassembled WGS sequence"/>
</dbReference>